<gene>
    <name evidence="1" type="ORF">SShM2_155</name>
</gene>
<dbReference type="RefSeq" id="YP_004322821.1">
    <property type="nucleotide sequence ID" value="NC_015281.1"/>
</dbReference>
<organism evidence="1 2">
    <name type="scientific">Synechococcus phage S-ShM2</name>
    <dbReference type="NCBI Taxonomy" id="445683"/>
    <lineage>
        <taxon>Viruses</taxon>
        <taxon>Duplodnaviria</taxon>
        <taxon>Heunggongvirae</taxon>
        <taxon>Uroviricota</taxon>
        <taxon>Caudoviricetes</taxon>
        <taxon>Pantevenvirales</taxon>
        <taxon>Kyanoviridae</taxon>
        <taxon>Ahtivirus</taxon>
        <taxon>Ahtivirus sagseatwo</taxon>
    </lineage>
</organism>
<name>E3SJH6_9CAUD</name>
<evidence type="ECO:0000313" key="2">
    <source>
        <dbReference type="Proteomes" id="UP000006525"/>
    </source>
</evidence>
<dbReference type="GeneID" id="10327310"/>
<keyword evidence="2" id="KW-1185">Reference proteome</keyword>
<proteinExistence type="predicted"/>
<dbReference type="KEGG" id="vg:10327310"/>
<dbReference type="OrthoDB" id="25674at10239"/>
<reference evidence="1 2" key="1">
    <citation type="journal article" date="2010" name="Environ. Microbiol.">
        <title>Genomic analysis of oceanic cyanobacterial myoviruses compared with T4-like myoviruses from diverse hosts and environments.</title>
        <authorList>
            <person name="Sullivan M.B."/>
            <person name="Huang K.H."/>
            <person name="Ignacio-Espinoza J.C."/>
            <person name="Berlin A.M."/>
            <person name="Kelly L."/>
            <person name="Weigele P.R."/>
            <person name="DeFrancesco A.S."/>
            <person name="Kern S.E."/>
            <person name="Thompson L.R."/>
            <person name="Young S."/>
            <person name="Yandava C."/>
            <person name="Fu R."/>
            <person name="Krastins B."/>
            <person name="Chase M."/>
            <person name="Sarracino D."/>
            <person name="Osburne M.S."/>
            <person name="Henn M.R."/>
            <person name="Chisholm S.W."/>
        </authorList>
    </citation>
    <scope>NUCLEOTIDE SEQUENCE [LARGE SCALE GENOMIC DNA]</scope>
    <source>
        <strain evidence="1">8102-4</strain>
    </source>
</reference>
<accession>E3SJH6</accession>
<evidence type="ECO:0000313" key="1">
    <source>
        <dbReference type="EMBL" id="ADO97766.1"/>
    </source>
</evidence>
<protein>
    <submittedName>
        <fullName evidence="1">Uncharacterized protein</fullName>
    </submittedName>
</protein>
<dbReference type="Proteomes" id="UP000006525">
    <property type="component" value="Segment"/>
</dbReference>
<dbReference type="EMBL" id="GU071096">
    <property type="protein sequence ID" value="ADO97766.1"/>
    <property type="molecule type" value="Genomic_DNA"/>
</dbReference>
<sequence length="194" mass="22501">MLDRLDLTTESRGMKDLPITEFDYTKRECGTCSECCQGHLYGDAHGIPFFPGQPCHYWDPSSSCGGCSIHKDRPPICSDFECLWKQTKQMPQWMRPDRTKVLMYQRAYQDVEGDYMEPGEVINWISAVECNQKMDSAMLSWLIQQARNNEWNLHYQINKVDHYLGSEVFHNFVNESANGVSQQLVYNDKGQLVK</sequence>